<sequence length="169" mass="17546">MAAVLTSALSAVAEPGESQDDDVKASLSENLVKLPLFEALNAATVSWLPPTFRGAAAAALASAFASRSQEACSSSLDRSLLLQDVIYGAARNKAYALVAAMNPLRRRSGLGCFMNFLAAAVLARLVATPGKEILDYCLPREKKKASQEVRAKAWGALAAGFSLACGAAA</sequence>
<comment type="caution">
    <text evidence="1">The sequence shown here is derived from an EMBL/GenBank/DDBJ whole genome shotgun (WGS) entry which is preliminary data.</text>
</comment>
<gene>
    <name evidence="1" type="primary">rsmF</name>
    <name evidence="1" type="ORF">SPIL2461_LOCUS21042</name>
</gene>
<evidence type="ECO:0000313" key="1">
    <source>
        <dbReference type="EMBL" id="CAE7732628.1"/>
    </source>
</evidence>
<evidence type="ECO:0000313" key="2">
    <source>
        <dbReference type="Proteomes" id="UP000649617"/>
    </source>
</evidence>
<keyword evidence="2" id="KW-1185">Reference proteome</keyword>
<organism evidence="1 2">
    <name type="scientific">Symbiodinium pilosum</name>
    <name type="common">Dinoflagellate</name>
    <dbReference type="NCBI Taxonomy" id="2952"/>
    <lineage>
        <taxon>Eukaryota</taxon>
        <taxon>Sar</taxon>
        <taxon>Alveolata</taxon>
        <taxon>Dinophyceae</taxon>
        <taxon>Suessiales</taxon>
        <taxon>Symbiodiniaceae</taxon>
        <taxon>Symbiodinium</taxon>
    </lineage>
</organism>
<proteinExistence type="predicted"/>
<dbReference type="AlphaFoldDB" id="A0A812XF80"/>
<protein>
    <submittedName>
        <fullName evidence="1">RsmF protein</fullName>
    </submittedName>
</protein>
<reference evidence="1" key="1">
    <citation type="submission" date="2021-02" db="EMBL/GenBank/DDBJ databases">
        <authorList>
            <person name="Dougan E. K."/>
            <person name="Rhodes N."/>
            <person name="Thang M."/>
            <person name="Chan C."/>
        </authorList>
    </citation>
    <scope>NUCLEOTIDE SEQUENCE</scope>
</reference>
<dbReference type="EMBL" id="CAJNIZ010045860">
    <property type="protein sequence ID" value="CAE7732628.1"/>
    <property type="molecule type" value="Genomic_DNA"/>
</dbReference>
<feature type="non-terminal residue" evidence="1">
    <location>
        <position position="169"/>
    </location>
</feature>
<dbReference type="Proteomes" id="UP000649617">
    <property type="component" value="Unassembled WGS sequence"/>
</dbReference>
<dbReference type="OrthoDB" id="445986at2759"/>
<name>A0A812XF80_SYMPI</name>
<accession>A0A812XF80</accession>